<protein>
    <submittedName>
        <fullName evidence="1">Uncharacterized protein</fullName>
    </submittedName>
</protein>
<dbReference type="AlphaFoldDB" id="A0A2P2MPV4"/>
<accession>A0A2P2MPV4</accession>
<evidence type="ECO:0000313" key="1">
    <source>
        <dbReference type="EMBL" id="MBX32246.1"/>
    </source>
</evidence>
<dbReference type="EMBL" id="GGEC01051762">
    <property type="protein sequence ID" value="MBX32246.1"/>
    <property type="molecule type" value="Transcribed_RNA"/>
</dbReference>
<name>A0A2P2MPV4_RHIMU</name>
<sequence>MHMHSIGGHVVPCLLKLLDKLCGDRGPGA</sequence>
<organism evidence="1">
    <name type="scientific">Rhizophora mucronata</name>
    <name type="common">Asiatic mangrove</name>
    <dbReference type="NCBI Taxonomy" id="61149"/>
    <lineage>
        <taxon>Eukaryota</taxon>
        <taxon>Viridiplantae</taxon>
        <taxon>Streptophyta</taxon>
        <taxon>Embryophyta</taxon>
        <taxon>Tracheophyta</taxon>
        <taxon>Spermatophyta</taxon>
        <taxon>Magnoliopsida</taxon>
        <taxon>eudicotyledons</taxon>
        <taxon>Gunneridae</taxon>
        <taxon>Pentapetalae</taxon>
        <taxon>rosids</taxon>
        <taxon>fabids</taxon>
        <taxon>Malpighiales</taxon>
        <taxon>Rhizophoraceae</taxon>
        <taxon>Rhizophora</taxon>
    </lineage>
</organism>
<proteinExistence type="predicted"/>
<reference evidence="1" key="1">
    <citation type="submission" date="2018-02" db="EMBL/GenBank/DDBJ databases">
        <title>Rhizophora mucronata_Transcriptome.</title>
        <authorList>
            <person name="Meera S.P."/>
            <person name="Sreeshan A."/>
            <person name="Augustine A."/>
        </authorList>
    </citation>
    <scope>NUCLEOTIDE SEQUENCE</scope>
    <source>
        <tissue evidence="1">Leaf</tissue>
    </source>
</reference>